<evidence type="ECO:0000313" key="12">
    <source>
        <dbReference type="Proteomes" id="UP000324832"/>
    </source>
</evidence>
<dbReference type="Proteomes" id="UP000324832">
    <property type="component" value="Unassembled WGS sequence"/>
</dbReference>
<feature type="compositionally biased region" description="Basic residues" evidence="9">
    <location>
        <begin position="26"/>
        <end position="46"/>
    </location>
</feature>
<dbReference type="GO" id="GO:0050793">
    <property type="term" value="P:regulation of developmental process"/>
    <property type="evidence" value="ECO:0007669"/>
    <property type="project" value="UniProtKB-ARBA"/>
</dbReference>
<dbReference type="PANTHER" id="PTHR11089:SF30">
    <property type="entry name" value="GUANINE NUCLEOTIDE-BINDING PROTEIN-LIKE 3 HOMOLOG"/>
    <property type="match status" value="1"/>
</dbReference>
<evidence type="ECO:0000256" key="6">
    <source>
        <dbReference type="ARBA" id="ARBA00059892"/>
    </source>
</evidence>
<organism evidence="11 12">
    <name type="scientific">Leptidea sinapis</name>
    <dbReference type="NCBI Taxonomy" id="189913"/>
    <lineage>
        <taxon>Eukaryota</taxon>
        <taxon>Metazoa</taxon>
        <taxon>Ecdysozoa</taxon>
        <taxon>Arthropoda</taxon>
        <taxon>Hexapoda</taxon>
        <taxon>Insecta</taxon>
        <taxon>Pterygota</taxon>
        <taxon>Neoptera</taxon>
        <taxon>Endopterygota</taxon>
        <taxon>Lepidoptera</taxon>
        <taxon>Glossata</taxon>
        <taxon>Ditrysia</taxon>
        <taxon>Papilionoidea</taxon>
        <taxon>Pieridae</taxon>
        <taxon>Dismorphiinae</taxon>
        <taxon>Leptidea</taxon>
    </lineage>
</organism>
<evidence type="ECO:0000256" key="8">
    <source>
        <dbReference type="SAM" id="Coils"/>
    </source>
</evidence>
<evidence type="ECO:0000256" key="9">
    <source>
        <dbReference type="SAM" id="MobiDB-lite"/>
    </source>
</evidence>
<reference evidence="11 12" key="1">
    <citation type="submission" date="2017-07" db="EMBL/GenBank/DDBJ databases">
        <authorList>
            <person name="Talla V."/>
            <person name="Backstrom N."/>
        </authorList>
    </citation>
    <scope>NUCLEOTIDE SEQUENCE [LARGE SCALE GENOMIC DNA]</scope>
</reference>
<keyword evidence="2" id="KW-0547">Nucleotide-binding</keyword>
<keyword evidence="4" id="KW-0342">GTP-binding</keyword>
<evidence type="ECO:0000256" key="3">
    <source>
        <dbReference type="ARBA" id="ARBA00023054"/>
    </source>
</evidence>
<proteinExistence type="predicted"/>
<evidence type="ECO:0000256" key="1">
    <source>
        <dbReference type="ARBA" id="ARBA00004604"/>
    </source>
</evidence>
<dbReference type="InterPro" id="IPR023179">
    <property type="entry name" value="GTP-bd_ortho_bundle_sf"/>
</dbReference>
<dbReference type="PROSITE" id="PS51721">
    <property type="entry name" value="G_CP"/>
    <property type="match status" value="1"/>
</dbReference>
<dbReference type="GO" id="GO:0005525">
    <property type="term" value="F:GTP binding"/>
    <property type="evidence" value="ECO:0007669"/>
    <property type="project" value="UniProtKB-KW"/>
</dbReference>
<dbReference type="InterPro" id="IPR030378">
    <property type="entry name" value="G_CP_dom"/>
</dbReference>
<evidence type="ECO:0000259" key="10">
    <source>
        <dbReference type="PROSITE" id="PS51721"/>
    </source>
</evidence>
<name>A0A5E4R040_9NEOP</name>
<dbReference type="InterPro" id="IPR050755">
    <property type="entry name" value="TRAFAC_YlqF/YawG_RiboMat"/>
</dbReference>
<dbReference type="InterPro" id="IPR027417">
    <property type="entry name" value="P-loop_NTPase"/>
</dbReference>
<dbReference type="AlphaFoldDB" id="A0A5E4R040"/>
<keyword evidence="5" id="KW-0539">Nucleus</keyword>
<dbReference type="CDD" id="cd04178">
    <property type="entry name" value="Nucleostemin_like"/>
    <property type="match status" value="1"/>
</dbReference>
<dbReference type="Pfam" id="PF08701">
    <property type="entry name" value="GN3L_Grn1"/>
    <property type="match status" value="1"/>
</dbReference>
<evidence type="ECO:0000256" key="5">
    <source>
        <dbReference type="ARBA" id="ARBA00023242"/>
    </source>
</evidence>
<dbReference type="Gene3D" id="3.40.50.300">
    <property type="entry name" value="P-loop containing nucleotide triphosphate hydrolases"/>
    <property type="match status" value="1"/>
</dbReference>
<dbReference type="GO" id="GO:0051239">
    <property type="term" value="P:regulation of multicellular organismal process"/>
    <property type="evidence" value="ECO:0007669"/>
    <property type="project" value="UniProtKB-ARBA"/>
</dbReference>
<evidence type="ECO:0000256" key="7">
    <source>
        <dbReference type="ARBA" id="ARBA00069022"/>
    </source>
</evidence>
<dbReference type="EMBL" id="FZQP02006826">
    <property type="protein sequence ID" value="VVD04046.1"/>
    <property type="molecule type" value="Genomic_DNA"/>
</dbReference>
<feature type="compositionally biased region" description="Basic residues" evidence="9">
    <location>
        <begin position="1"/>
        <end position="18"/>
    </location>
</feature>
<dbReference type="InterPro" id="IPR006073">
    <property type="entry name" value="GTP-bd"/>
</dbReference>
<comment type="subcellular location">
    <subcellularLocation>
        <location evidence="1">Nucleus</location>
        <location evidence="1">Nucleolus</location>
    </subcellularLocation>
</comment>
<dbReference type="FunFam" id="3.40.50.300:FF:000571">
    <property type="entry name" value="Guanine nucleotide-binding protein-like NSN1"/>
    <property type="match status" value="1"/>
</dbReference>
<dbReference type="PRINTS" id="PR00326">
    <property type="entry name" value="GTP1OBG"/>
</dbReference>
<dbReference type="OrthoDB" id="444945at2759"/>
<gene>
    <name evidence="11" type="ORF">LSINAPIS_LOCUS13901</name>
</gene>
<dbReference type="SUPFAM" id="SSF52540">
    <property type="entry name" value="P-loop containing nucleoside triphosphate hydrolases"/>
    <property type="match status" value="1"/>
</dbReference>
<dbReference type="GO" id="GO:0005730">
    <property type="term" value="C:nucleolus"/>
    <property type="evidence" value="ECO:0007669"/>
    <property type="project" value="UniProtKB-SubCell"/>
</dbReference>
<evidence type="ECO:0000256" key="2">
    <source>
        <dbReference type="ARBA" id="ARBA00022741"/>
    </source>
</evidence>
<feature type="domain" description="CP-type G" evidence="10">
    <location>
        <begin position="143"/>
        <end position="325"/>
    </location>
</feature>
<evidence type="ECO:0000256" key="4">
    <source>
        <dbReference type="ARBA" id="ARBA00023134"/>
    </source>
</evidence>
<feature type="coiled-coil region" evidence="8">
    <location>
        <begin position="57"/>
        <end position="101"/>
    </location>
</feature>
<keyword evidence="12" id="KW-1185">Reference proteome</keyword>
<protein>
    <recommendedName>
        <fullName evidence="7">Guanine nucleotide-binding protein-like 3 homolog</fullName>
    </recommendedName>
</protein>
<dbReference type="PANTHER" id="PTHR11089">
    <property type="entry name" value="GTP-BINDING PROTEIN-RELATED"/>
    <property type="match status" value="1"/>
</dbReference>
<dbReference type="InterPro" id="IPR014813">
    <property type="entry name" value="Gnl3_N_dom"/>
</dbReference>
<accession>A0A5E4R040</accession>
<comment type="function">
    <text evidence="6">May play a role in regulating cellular proliferation.</text>
</comment>
<evidence type="ECO:0000313" key="11">
    <source>
        <dbReference type="EMBL" id="VVD04046.1"/>
    </source>
</evidence>
<dbReference type="Gene3D" id="1.10.1580.10">
    <property type="match status" value="1"/>
</dbReference>
<sequence>MAKFKLNKPSKRQPARLRYKIEKKVRDHNRKVKKEAKKKPKSKKAKPIQIPNECPFKEDILREVEAVKKHKEEEKQKKREIAKLEKQKKLEEKKNVKINMNTLVTNAATRGKVHDAFKADDNLGDDVEFGKNRQQENSLKTYYREFKKVITEAEVILEVVDARDPLGTRCTQVEEAVRESGKRLVLVLNKADLVPRENLTAWLKYLRRFAPAVPFKASTQDQQHNLGRRKMKHIVKEKEMKGSACVGAELLMNILGNYCRNKGIKTTITVGVVGLPNVGKSSIINSLNRSKACNVGSTPGVTKQMQTVQLDSKIKILDSPGIVFHSGSESDASVALKNAIRVGSLKDPIQPATAILQRANKHTLVSLYCIAEYNTPQEFFASVASRMGRYRKGGVPDQEAAARILLNDWNTGKVRYFTEPPQTPDADVHVDAKIVTSLAQEFDINSFEAMETEAINALNTDGLDEAIKISSTGPVQALDEMQVDDDTTLLPNTVNIRPKLAKTDKKERVKKDPEMSIEGNTKQNKLRKMQFKKDKKKQARNEKKAVALANVLENVTLTTYKKGDDYNFKEAFALGT</sequence>
<keyword evidence="3 8" id="KW-0175">Coiled coil</keyword>
<dbReference type="FunFam" id="1.10.1580.10:FF:000002">
    <property type="entry name" value="Guanine nucleotide-binding protein-like 3 (nucleolar)-like"/>
    <property type="match status" value="1"/>
</dbReference>
<dbReference type="Pfam" id="PF01926">
    <property type="entry name" value="MMR_HSR1"/>
    <property type="match status" value="1"/>
</dbReference>
<feature type="region of interest" description="Disordered" evidence="9">
    <location>
        <begin position="1"/>
        <end position="52"/>
    </location>
</feature>